<feature type="compositionally biased region" description="Polar residues" evidence="1">
    <location>
        <begin position="236"/>
        <end position="246"/>
    </location>
</feature>
<feature type="region of interest" description="Disordered" evidence="1">
    <location>
        <begin position="138"/>
        <end position="321"/>
    </location>
</feature>
<feature type="compositionally biased region" description="Basic and acidic residues" evidence="1">
    <location>
        <begin position="224"/>
        <end position="235"/>
    </location>
</feature>
<evidence type="ECO:0000313" key="3">
    <source>
        <dbReference type="Proteomes" id="UP000324629"/>
    </source>
</evidence>
<organism evidence="2 3">
    <name type="scientific">Paragonimus westermani</name>
    <dbReference type="NCBI Taxonomy" id="34504"/>
    <lineage>
        <taxon>Eukaryota</taxon>
        <taxon>Metazoa</taxon>
        <taxon>Spiralia</taxon>
        <taxon>Lophotrochozoa</taxon>
        <taxon>Platyhelminthes</taxon>
        <taxon>Trematoda</taxon>
        <taxon>Digenea</taxon>
        <taxon>Plagiorchiida</taxon>
        <taxon>Troglotremata</taxon>
        <taxon>Troglotrematidae</taxon>
        <taxon>Paragonimus</taxon>
    </lineage>
</organism>
<keyword evidence="3" id="KW-1185">Reference proteome</keyword>
<reference evidence="2 3" key="1">
    <citation type="journal article" date="2019" name="Gigascience">
        <title>Whole-genome sequence of the oriental lung fluke Paragonimus westermani.</title>
        <authorList>
            <person name="Oey H."/>
            <person name="Zakrzewski M."/>
            <person name="Narain K."/>
            <person name="Devi K.R."/>
            <person name="Agatsuma T."/>
            <person name="Nawaratna S."/>
            <person name="Gobert G.N."/>
            <person name="Jones M.K."/>
            <person name="Ragan M.A."/>
            <person name="McManus D.P."/>
            <person name="Krause L."/>
        </authorList>
    </citation>
    <scope>NUCLEOTIDE SEQUENCE [LARGE SCALE GENOMIC DNA]</scope>
    <source>
        <strain evidence="2 3">IND2009</strain>
    </source>
</reference>
<sequence length="343" mass="36566">MEWAIAKEALLAAFDGPVDHQEAMRRFQAVRLRQGTESSVFVATLQGLLDLAPRKLDEESRRWLLTKLSVIEQQYGEGNYFTWTRLQSCNPARLPHFISNESGSKVYAGHGGTTGELTLERIAYAVQLKKTREECKLTHSATTTTGSADTQSDAVQSTSHQHLTDTAADGSSSSSLPNRKPTDPVLSKPPTTGSKTRTLSSSSSSSTGSSTSGSSGRSSVADGGRGRDANEEYDNKSSAAGGSVSSDMDDSTDEEGNTSDGDSDSVSDSSSLSGGRPRVNDKPPTSSVASLPQRSTVHDTFQKKVTTSSGPANPPTNSRYLPAHRKLIEHDLKLSDSDSDDMS</sequence>
<proteinExistence type="predicted"/>
<feature type="compositionally biased region" description="Acidic residues" evidence="1">
    <location>
        <begin position="247"/>
        <end position="265"/>
    </location>
</feature>
<feature type="compositionally biased region" description="Low complexity" evidence="1">
    <location>
        <begin position="266"/>
        <end position="275"/>
    </location>
</feature>
<evidence type="ECO:0000256" key="1">
    <source>
        <dbReference type="SAM" id="MobiDB-lite"/>
    </source>
</evidence>
<feature type="compositionally biased region" description="Polar residues" evidence="1">
    <location>
        <begin position="283"/>
        <end position="295"/>
    </location>
</feature>
<protein>
    <submittedName>
        <fullName evidence="2">Uncharacterized protein</fullName>
    </submittedName>
</protein>
<feature type="compositionally biased region" description="Polar residues" evidence="1">
    <location>
        <begin position="139"/>
        <end position="161"/>
    </location>
</feature>
<accession>A0A5J4NDT9</accession>
<name>A0A5J4NDT9_9TREM</name>
<comment type="caution">
    <text evidence="2">The sequence shown here is derived from an EMBL/GenBank/DDBJ whole genome shotgun (WGS) entry which is preliminary data.</text>
</comment>
<dbReference type="EMBL" id="QNGE01003768">
    <property type="protein sequence ID" value="KAA3673630.1"/>
    <property type="molecule type" value="Genomic_DNA"/>
</dbReference>
<evidence type="ECO:0000313" key="2">
    <source>
        <dbReference type="EMBL" id="KAA3673630.1"/>
    </source>
</evidence>
<feature type="compositionally biased region" description="Low complexity" evidence="1">
    <location>
        <begin position="191"/>
        <end position="222"/>
    </location>
</feature>
<dbReference type="AlphaFoldDB" id="A0A5J4NDT9"/>
<dbReference type="Proteomes" id="UP000324629">
    <property type="component" value="Unassembled WGS sequence"/>
</dbReference>
<feature type="compositionally biased region" description="Polar residues" evidence="1">
    <location>
        <begin position="303"/>
        <end position="319"/>
    </location>
</feature>
<gene>
    <name evidence="2" type="ORF">DEA37_0009071</name>
</gene>